<feature type="domain" description="Aldehyde dehydrogenase" evidence="4">
    <location>
        <begin position="50"/>
        <end position="192"/>
    </location>
</feature>
<feature type="non-terminal residue" evidence="5">
    <location>
        <position position="196"/>
    </location>
</feature>
<organism evidence="5 6">
    <name type="scientific">Geobacillus thermopakistaniensis (strain MAS1)</name>
    <dbReference type="NCBI Taxonomy" id="1408282"/>
    <lineage>
        <taxon>Bacteria</taxon>
        <taxon>Bacillati</taxon>
        <taxon>Bacillota</taxon>
        <taxon>Bacilli</taxon>
        <taxon>Bacillales</taxon>
        <taxon>Anoxybacillaceae</taxon>
        <taxon>Geobacillus</taxon>
    </lineage>
</organism>
<keyword evidence="6" id="KW-1185">Reference proteome</keyword>
<dbReference type="PANTHER" id="PTHR42862">
    <property type="entry name" value="DELTA-1-PYRROLINE-5-CARBOXYLATE DEHYDROGENASE 1, ISOFORM A-RELATED"/>
    <property type="match status" value="1"/>
</dbReference>
<keyword evidence="3" id="KW-0472">Membrane</keyword>
<dbReference type="InterPro" id="IPR016162">
    <property type="entry name" value="Ald_DH_N"/>
</dbReference>
<dbReference type="Pfam" id="PF00171">
    <property type="entry name" value="Aldedh"/>
    <property type="match status" value="1"/>
</dbReference>
<protein>
    <recommendedName>
        <fullName evidence="4">Aldehyde dehydrogenase domain-containing protein</fullName>
    </recommendedName>
</protein>
<dbReference type="InterPro" id="IPR050485">
    <property type="entry name" value="Proline_metab_enzyme"/>
</dbReference>
<sequence>MVQPYRHEPLTDFTVEANREAFLAALKKVESELGRDYPLVIGGERVMTEDKIISINPANKTEVVGRVAKANKELAERAMKTADEAFRTWSRTSPEARADILFRAAAIVRRRKHEFSAWLVKEAGKPWREADADTAEAIDFMEYYGRQMLKLKDGIPVESRPGETNRFFYIPLGVGVVISPWNFPFAIIFGSLFRSL</sequence>
<evidence type="ECO:0000313" key="5">
    <source>
        <dbReference type="EMBL" id="ESU71309.1"/>
    </source>
</evidence>
<dbReference type="InterPro" id="IPR015590">
    <property type="entry name" value="Aldehyde_DH_dom"/>
</dbReference>
<dbReference type="SUPFAM" id="SSF53720">
    <property type="entry name" value="ALDH-like"/>
    <property type="match status" value="1"/>
</dbReference>
<dbReference type="EMBL" id="AYSF01000069">
    <property type="protein sequence ID" value="ESU71309.1"/>
    <property type="molecule type" value="Genomic_DNA"/>
</dbReference>
<evidence type="ECO:0000259" key="4">
    <source>
        <dbReference type="Pfam" id="PF00171"/>
    </source>
</evidence>
<proteinExistence type="predicted"/>
<dbReference type="GO" id="GO:0003842">
    <property type="term" value="F:L-glutamate gamma-semialdehyde dehydrogenase activity"/>
    <property type="evidence" value="ECO:0007669"/>
    <property type="project" value="TreeGrafter"/>
</dbReference>
<accession>A0A7U9P650</accession>
<evidence type="ECO:0000256" key="3">
    <source>
        <dbReference type="SAM" id="Phobius"/>
    </source>
</evidence>
<dbReference type="InterPro" id="IPR016161">
    <property type="entry name" value="Ald_DH/histidinol_DH"/>
</dbReference>
<dbReference type="AlphaFoldDB" id="A0A7U9P650"/>
<gene>
    <name evidence="5" type="ORF">T260_14060</name>
</gene>
<keyword evidence="3" id="KW-0812">Transmembrane</keyword>
<feature type="transmembrane region" description="Helical" evidence="3">
    <location>
        <begin position="168"/>
        <end position="193"/>
    </location>
</feature>
<name>A0A7U9P650_GEOTM</name>
<dbReference type="Proteomes" id="UP000018339">
    <property type="component" value="Unassembled WGS sequence"/>
</dbReference>
<reference evidence="5 6" key="1">
    <citation type="journal article" date="2014" name="Genome Announc.">
        <title>Draft Genome Sequence of Geobacillus thermopakistaniensis Strain MAS1.</title>
        <authorList>
            <person name="Siddiqui M.A."/>
            <person name="Rashid N."/>
            <person name="Ayyampalayam S."/>
            <person name="Whitman W.B."/>
        </authorList>
    </citation>
    <scope>NUCLEOTIDE SEQUENCE [LARGE SCALE GENOMIC DNA]</scope>
    <source>
        <strain evidence="5 6">MAS1</strain>
    </source>
</reference>
<dbReference type="PANTHER" id="PTHR42862:SF1">
    <property type="entry name" value="DELTA-1-PYRROLINE-5-CARBOXYLATE DEHYDROGENASE 2, ISOFORM A-RELATED"/>
    <property type="match status" value="1"/>
</dbReference>
<dbReference type="GO" id="GO:0010133">
    <property type="term" value="P:L-proline catabolic process to L-glutamate"/>
    <property type="evidence" value="ECO:0007669"/>
    <property type="project" value="TreeGrafter"/>
</dbReference>
<dbReference type="Gene3D" id="3.40.605.10">
    <property type="entry name" value="Aldehyde Dehydrogenase, Chain A, domain 1"/>
    <property type="match status" value="1"/>
</dbReference>
<evidence type="ECO:0000313" key="6">
    <source>
        <dbReference type="Proteomes" id="UP000018339"/>
    </source>
</evidence>
<evidence type="ECO:0000256" key="1">
    <source>
        <dbReference type="ARBA" id="ARBA00023002"/>
    </source>
</evidence>
<evidence type="ECO:0000256" key="2">
    <source>
        <dbReference type="ARBA" id="ARBA00023027"/>
    </source>
</evidence>
<dbReference type="RefSeq" id="WP_023634307.1">
    <property type="nucleotide sequence ID" value="NZ_AYSF01000069.1"/>
</dbReference>
<comment type="caution">
    <text evidence="5">The sequence shown here is derived from an EMBL/GenBank/DDBJ whole genome shotgun (WGS) entry which is preliminary data.</text>
</comment>
<keyword evidence="2" id="KW-0520">NAD</keyword>
<keyword evidence="1" id="KW-0560">Oxidoreductase</keyword>
<dbReference type="GO" id="GO:0009898">
    <property type="term" value="C:cytoplasmic side of plasma membrane"/>
    <property type="evidence" value="ECO:0007669"/>
    <property type="project" value="TreeGrafter"/>
</dbReference>
<keyword evidence="3" id="KW-1133">Transmembrane helix</keyword>